<reference evidence="2 3" key="1">
    <citation type="journal article" date="2012" name="Science">
        <title>The Paleozoic origin of enzymatic lignin decomposition reconstructed from 31 fungal genomes.</title>
        <authorList>
            <person name="Floudas D."/>
            <person name="Binder M."/>
            <person name="Riley R."/>
            <person name="Barry K."/>
            <person name="Blanchette R.A."/>
            <person name="Henrissat B."/>
            <person name="Martinez A.T."/>
            <person name="Otillar R."/>
            <person name="Spatafora J.W."/>
            <person name="Yadav J.S."/>
            <person name="Aerts A."/>
            <person name="Benoit I."/>
            <person name="Boyd A."/>
            <person name="Carlson A."/>
            <person name="Copeland A."/>
            <person name="Coutinho P.M."/>
            <person name="de Vries R.P."/>
            <person name="Ferreira P."/>
            <person name="Findley K."/>
            <person name="Foster B."/>
            <person name="Gaskell J."/>
            <person name="Glotzer D."/>
            <person name="Gorecki P."/>
            <person name="Heitman J."/>
            <person name="Hesse C."/>
            <person name="Hori C."/>
            <person name="Igarashi K."/>
            <person name="Jurgens J.A."/>
            <person name="Kallen N."/>
            <person name="Kersten P."/>
            <person name="Kohler A."/>
            <person name="Kuees U."/>
            <person name="Kumar T.K.A."/>
            <person name="Kuo A."/>
            <person name="LaButti K."/>
            <person name="Larrondo L.F."/>
            <person name="Lindquist E."/>
            <person name="Ling A."/>
            <person name="Lombard V."/>
            <person name="Lucas S."/>
            <person name="Lundell T."/>
            <person name="Martin R."/>
            <person name="McLaughlin D.J."/>
            <person name="Morgenstern I."/>
            <person name="Morin E."/>
            <person name="Murat C."/>
            <person name="Nagy L.G."/>
            <person name="Nolan M."/>
            <person name="Ohm R.A."/>
            <person name="Patyshakuliyeva A."/>
            <person name="Rokas A."/>
            <person name="Ruiz-Duenas F.J."/>
            <person name="Sabat G."/>
            <person name="Salamov A."/>
            <person name="Samejima M."/>
            <person name="Schmutz J."/>
            <person name="Slot J.C."/>
            <person name="St John F."/>
            <person name="Stenlid J."/>
            <person name="Sun H."/>
            <person name="Sun S."/>
            <person name="Syed K."/>
            <person name="Tsang A."/>
            <person name="Wiebenga A."/>
            <person name="Young D."/>
            <person name="Pisabarro A."/>
            <person name="Eastwood D.C."/>
            <person name="Martin F."/>
            <person name="Cullen D."/>
            <person name="Grigoriev I.V."/>
            <person name="Hibbett D.S."/>
        </authorList>
    </citation>
    <scope>NUCLEOTIDE SEQUENCE</scope>
    <source>
        <strain evidence="3">FP-58527</strain>
    </source>
</reference>
<proteinExistence type="predicted"/>
<sequence length="293" mass="31025">MPSLRRTFSSPPARRGPYSYPSSLSSSSGPQTRAAPHQPRRSSGSDVSTRRVLADIDWWIVQDGQRDIYDASTGGRTFTDAASENDTEVESGADGATPTAPAPSEGVYAVLSAWQPTPSIGVTAPETSGLYMPYFGDIAMEGVIGGGSPEILSPLAQFADLTLAPSTPMHRRFTHSAESSDSSFSSIDSTPESISFALLATPPQPSIGLMDADAFILSNTAFISPARPSRSGTSPGMARSVSYSAVEDEVAGLQDRREFVIEDPFADIATCAPMPAPPPFFSTTQLDVDDLFF</sequence>
<dbReference type="HOGENOM" id="CLU_963481_0_0_1"/>
<feature type="compositionally biased region" description="Polar residues" evidence="1">
    <location>
        <begin position="1"/>
        <end position="10"/>
    </location>
</feature>
<feature type="compositionally biased region" description="Low complexity" evidence="1">
    <location>
        <begin position="16"/>
        <end position="30"/>
    </location>
</feature>
<keyword evidence="3" id="KW-1185">Reference proteome</keyword>
<protein>
    <submittedName>
        <fullName evidence="2">Uncharacterized protein</fullName>
    </submittedName>
</protein>
<feature type="region of interest" description="Disordered" evidence="1">
    <location>
        <begin position="1"/>
        <end position="49"/>
    </location>
</feature>
<gene>
    <name evidence="2" type="ORF">FOMPIDRAFT_1136396</name>
</gene>
<dbReference type="EMBL" id="KE504283">
    <property type="protein sequence ID" value="EPS93324.1"/>
    <property type="molecule type" value="Genomic_DNA"/>
</dbReference>
<accession>S8F318</accession>
<dbReference type="InParanoid" id="S8F318"/>
<dbReference type="Proteomes" id="UP000015241">
    <property type="component" value="Unassembled WGS sequence"/>
</dbReference>
<dbReference type="eggNOG" id="ENOG502STA5">
    <property type="taxonomic scope" value="Eukaryota"/>
</dbReference>
<evidence type="ECO:0000313" key="2">
    <source>
        <dbReference type="EMBL" id="EPS93324.1"/>
    </source>
</evidence>
<feature type="region of interest" description="Disordered" evidence="1">
    <location>
        <begin position="70"/>
        <end position="102"/>
    </location>
</feature>
<dbReference type="OrthoDB" id="3236040at2759"/>
<dbReference type="STRING" id="743788.S8F318"/>
<organism evidence="2 3">
    <name type="scientific">Fomitopsis schrenkii</name>
    <name type="common">Brown rot fungus</name>
    <dbReference type="NCBI Taxonomy" id="2126942"/>
    <lineage>
        <taxon>Eukaryota</taxon>
        <taxon>Fungi</taxon>
        <taxon>Dikarya</taxon>
        <taxon>Basidiomycota</taxon>
        <taxon>Agaricomycotina</taxon>
        <taxon>Agaricomycetes</taxon>
        <taxon>Polyporales</taxon>
        <taxon>Fomitopsis</taxon>
    </lineage>
</organism>
<evidence type="ECO:0000256" key="1">
    <source>
        <dbReference type="SAM" id="MobiDB-lite"/>
    </source>
</evidence>
<dbReference type="AlphaFoldDB" id="S8F318"/>
<evidence type="ECO:0000313" key="3">
    <source>
        <dbReference type="Proteomes" id="UP000015241"/>
    </source>
</evidence>
<name>S8F318_FOMSC</name>